<comment type="caution">
    <text evidence="4">The sequence shown here is derived from an EMBL/GenBank/DDBJ whole genome shotgun (WGS) entry which is preliminary data.</text>
</comment>
<keyword evidence="5" id="KW-1185">Reference proteome</keyword>
<feature type="region of interest" description="Disordered" evidence="1">
    <location>
        <begin position="64"/>
        <end position="125"/>
    </location>
</feature>
<accession>A0A2V2YPK3</accession>
<dbReference type="GO" id="GO:0003677">
    <property type="term" value="F:DNA binding"/>
    <property type="evidence" value="ECO:0007669"/>
    <property type="project" value="InterPro"/>
</dbReference>
<dbReference type="PANTHER" id="PTHR21180">
    <property type="entry name" value="ENDONUCLEASE/EXONUCLEASE/PHOSPHATASE FAMILY DOMAIN-CONTAINING PROTEIN 1"/>
    <property type="match status" value="1"/>
</dbReference>
<dbReference type="SMART" id="SM00278">
    <property type="entry name" value="HhH1"/>
    <property type="match status" value="2"/>
</dbReference>
<dbReference type="EMBL" id="QGTQ01000018">
    <property type="protein sequence ID" value="PWV98409.1"/>
    <property type="molecule type" value="Genomic_DNA"/>
</dbReference>
<dbReference type="GO" id="GO:0015627">
    <property type="term" value="C:type II protein secretion system complex"/>
    <property type="evidence" value="ECO:0007669"/>
    <property type="project" value="TreeGrafter"/>
</dbReference>
<dbReference type="PANTHER" id="PTHR21180:SF32">
    <property type="entry name" value="ENDONUCLEASE_EXONUCLEASE_PHOSPHATASE FAMILY DOMAIN-CONTAINING PROTEIN 1"/>
    <property type="match status" value="1"/>
</dbReference>
<protein>
    <submittedName>
        <fullName evidence="4">ComEA protein</fullName>
    </submittedName>
</protein>
<evidence type="ECO:0000313" key="4">
    <source>
        <dbReference type="EMBL" id="PWV98409.1"/>
    </source>
</evidence>
<feature type="compositionally biased region" description="Low complexity" evidence="1">
    <location>
        <begin position="64"/>
        <end position="102"/>
    </location>
</feature>
<proteinExistence type="predicted"/>
<reference evidence="4 5" key="1">
    <citation type="submission" date="2018-05" db="EMBL/GenBank/DDBJ databases">
        <title>Genomic Encyclopedia of Type Strains, Phase III (KMG-III): the genomes of soil and plant-associated and newly described type strains.</title>
        <authorList>
            <person name="Whitman W."/>
        </authorList>
    </citation>
    <scope>NUCLEOTIDE SEQUENCE [LARGE SCALE GENOMIC DNA]</scope>
    <source>
        <strain evidence="4 5">CECT 5696</strain>
    </source>
</reference>
<evidence type="ECO:0000256" key="1">
    <source>
        <dbReference type="SAM" id="MobiDB-lite"/>
    </source>
</evidence>
<organism evidence="4 5">
    <name type="scientific">Paenibacillus cellulosilyticus</name>
    <dbReference type="NCBI Taxonomy" id="375489"/>
    <lineage>
        <taxon>Bacteria</taxon>
        <taxon>Bacillati</taxon>
        <taxon>Bacillota</taxon>
        <taxon>Bacilli</taxon>
        <taxon>Bacillales</taxon>
        <taxon>Paenibacillaceae</taxon>
        <taxon>Paenibacillus</taxon>
    </lineage>
</organism>
<dbReference type="Pfam" id="PF12836">
    <property type="entry name" value="HHH_3"/>
    <property type="match status" value="1"/>
</dbReference>
<name>A0A2V2YPK3_9BACL</name>
<dbReference type="OrthoDB" id="9790239at2"/>
<dbReference type="Gene3D" id="1.10.150.280">
    <property type="entry name" value="AF1531-like domain"/>
    <property type="match status" value="1"/>
</dbReference>
<evidence type="ECO:0000256" key="2">
    <source>
        <dbReference type="SAM" id="Phobius"/>
    </source>
</evidence>
<dbReference type="AlphaFoldDB" id="A0A2V2YPK3"/>
<dbReference type="InterPro" id="IPR004509">
    <property type="entry name" value="Competence_ComEA_HhH"/>
</dbReference>
<dbReference type="GO" id="GO:0015628">
    <property type="term" value="P:protein secretion by the type II secretion system"/>
    <property type="evidence" value="ECO:0007669"/>
    <property type="project" value="TreeGrafter"/>
</dbReference>
<feature type="compositionally biased region" description="Low complexity" evidence="1">
    <location>
        <begin position="114"/>
        <end position="125"/>
    </location>
</feature>
<dbReference type="GO" id="GO:0006281">
    <property type="term" value="P:DNA repair"/>
    <property type="evidence" value="ECO:0007669"/>
    <property type="project" value="InterPro"/>
</dbReference>
<evidence type="ECO:0000313" key="5">
    <source>
        <dbReference type="Proteomes" id="UP000246635"/>
    </source>
</evidence>
<dbReference type="NCBIfam" id="TIGR00426">
    <property type="entry name" value="competence protein ComEA helix-hairpin-helix repeat region"/>
    <property type="match status" value="1"/>
</dbReference>
<feature type="domain" description="Helix-hairpin-helix DNA-binding motif class 1" evidence="3">
    <location>
        <begin position="171"/>
        <end position="190"/>
    </location>
</feature>
<dbReference type="Proteomes" id="UP000246635">
    <property type="component" value="Unassembled WGS sequence"/>
</dbReference>
<dbReference type="InterPro" id="IPR051675">
    <property type="entry name" value="Endo/Exo/Phosphatase_dom_1"/>
</dbReference>
<dbReference type="SUPFAM" id="SSF47781">
    <property type="entry name" value="RuvA domain 2-like"/>
    <property type="match status" value="1"/>
</dbReference>
<keyword evidence="2" id="KW-1133">Transmembrane helix</keyword>
<evidence type="ECO:0000259" key="3">
    <source>
        <dbReference type="SMART" id="SM00278"/>
    </source>
</evidence>
<sequence length="195" mass="20254">MFARSESSRRLNAIRPAIMIGCLGALLVVIGIFNMSNGTEESWQPLNEDLHAILGNNNSVEASNAVEESASSSNNTSYQGAASTDIAPSTSAAASPQQQEQANIPTTSQDHANTTPSTVESTSASAVAADGRIDINHATAQQLDELPGIGPAKAAAIIADREANGLFRSVDDLDRVKGIGAKMIEKLRASVVALP</sequence>
<dbReference type="InterPro" id="IPR010994">
    <property type="entry name" value="RuvA_2-like"/>
</dbReference>
<feature type="domain" description="Helix-hairpin-helix DNA-binding motif class 1" evidence="3">
    <location>
        <begin position="141"/>
        <end position="160"/>
    </location>
</feature>
<feature type="compositionally biased region" description="Polar residues" evidence="1">
    <location>
        <begin position="103"/>
        <end position="113"/>
    </location>
</feature>
<keyword evidence="2" id="KW-0472">Membrane</keyword>
<gene>
    <name evidence="4" type="ORF">DFQ01_11843</name>
</gene>
<dbReference type="RefSeq" id="WP_110045624.1">
    <property type="nucleotide sequence ID" value="NZ_CP054609.1"/>
</dbReference>
<keyword evidence="2" id="KW-0812">Transmembrane</keyword>
<dbReference type="InterPro" id="IPR003583">
    <property type="entry name" value="Hlx-hairpin-Hlx_DNA-bd_motif"/>
</dbReference>
<feature type="transmembrane region" description="Helical" evidence="2">
    <location>
        <begin position="12"/>
        <end position="33"/>
    </location>
</feature>